<feature type="region of interest" description="Disordered" evidence="3">
    <location>
        <begin position="1"/>
        <end position="39"/>
    </location>
</feature>
<dbReference type="PANTHER" id="PTHR44942">
    <property type="entry name" value="METHYLTRANSF_11 DOMAIN-CONTAINING PROTEIN"/>
    <property type="match status" value="1"/>
</dbReference>
<dbReference type="AlphaFoldDB" id="A0A4R1BXP2"/>
<evidence type="ECO:0000256" key="2">
    <source>
        <dbReference type="ARBA" id="ARBA00022679"/>
    </source>
</evidence>
<dbReference type="EMBL" id="SJZJ01000021">
    <property type="protein sequence ID" value="TCJ22721.1"/>
    <property type="molecule type" value="Genomic_DNA"/>
</dbReference>
<dbReference type="CDD" id="cd02440">
    <property type="entry name" value="AdoMet_MTases"/>
    <property type="match status" value="1"/>
</dbReference>
<evidence type="ECO:0000256" key="3">
    <source>
        <dbReference type="SAM" id="MobiDB-lite"/>
    </source>
</evidence>
<proteinExistence type="predicted"/>
<dbReference type="InterPro" id="IPR051052">
    <property type="entry name" value="Diverse_substrate_MTase"/>
</dbReference>
<dbReference type="Pfam" id="PF13489">
    <property type="entry name" value="Methyltransf_23"/>
    <property type="match status" value="1"/>
</dbReference>
<keyword evidence="1 4" id="KW-0489">Methyltransferase</keyword>
<keyword evidence="2 4" id="KW-0808">Transferase</keyword>
<accession>A0A4R1BXP2</accession>
<evidence type="ECO:0000313" key="5">
    <source>
        <dbReference type="Proteomes" id="UP000295453"/>
    </source>
</evidence>
<reference evidence="4 5" key="1">
    <citation type="submission" date="2019-03" db="EMBL/GenBank/DDBJ databases">
        <authorList>
            <person name="Kim M.K.M."/>
        </authorList>
    </citation>
    <scope>NUCLEOTIDE SEQUENCE [LARGE SCALE GENOMIC DNA]</scope>
    <source>
        <strain evidence="4 5">18JY15-6</strain>
    </source>
</reference>
<comment type="caution">
    <text evidence="4">The sequence shown here is derived from an EMBL/GenBank/DDBJ whole genome shotgun (WGS) entry which is preliminary data.</text>
</comment>
<dbReference type="Gene3D" id="3.40.50.150">
    <property type="entry name" value="Vaccinia Virus protein VP39"/>
    <property type="match status" value="1"/>
</dbReference>
<feature type="compositionally biased region" description="Low complexity" evidence="3">
    <location>
        <begin position="29"/>
        <end position="39"/>
    </location>
</feature>
<dbReference type="SUPFAM" id="SSF53335">
    <property type="entry name" value="S-adenosyl-L-methionine-dependent methyltransferases"/>
    <property type="match status" value="1"/>
</dbReference>
<dbReference type="PANTHER" id="PTHR44942:SF4">
    <property type="entry name" value="METHYLTRANSFERASE TYPE 11 DOMAIN-CONTAINING PROTEIN"/>
    <property type="match status" value="1"/>
</dbReference>
<dbReference type="OrthoDB" id="9797252at2"/>
<organism evidence="4 5">
    <name type="scientific">Nocardioides jejuensis</name>
    <dbReference type="NCBI Taxonomy" id="2502782"/>
    <lineage>
        <taxon>Bacteria</taxon>
        <taxon>Bacillati</taxon>
        <taxon>Actinomycetota</taxon>
        <taxon>Actinomycetes</taxon>
        <taxon>Propionibacteriales</taxon>
        <taxon>Nocardioidaceae</taxon>
        <taxon>Nocardioides</taxon>
    </lineage>
</organism>
<protein>
    <submittedName>
        <fullName evidence="4">Class I SAM-dependent methyltransferase</fullName>
    </submittedName>
</protein>
<keyword evidence="5" id="KW-1185">Reference proteome</keyword>
<sequence>MSATHEAGFDVTSPRTSSQVAPAERQRSARAVTSSVSASRSTEPLCRGVELAGGRTGCRAEWGLSRFRPGRLNGSCAGAACLDDDMDAASEEMHKDRGRAESFGAVAEQYERYRPAYPADLVADLLATDPRSVLDIGAGTGKASRLLVGPGRSLLAVEPDPAMAAVARSLGIDVEVSAFETWSPHGRTFDLVVCAQAWHWVDPVAGAAKVAEVLAPGGVFACFWNYPMPHLAHDLTDDVQRRIAPACDFGVVDVRSSDDPYAAQLRDSGQFAEVTTRRYEWTETLTAADWVGRIATRSDYLRLPPEQRRDLLDGVLAAVAPYEPLVLPFGTYAIVATARA</sequence>
<dbReference type="Proteomes" id="UP000295453">
    <property type="component" value="Unassembled WGS sequence"/>
</dbReference>
<evidence type="ECO:0000256" key="1">
    <source>
        <dbReference type="ARBA" id="ARBA00022603"/>
    </source>
</evidence>
<gene>
    <name evidence="4" type="ORF">EPD65_12285</name>
</gene>
<dbReference type="GO" id="GO:0032259">
    <property type="term" value="P:methylation"/>
    <property type="evidence" value="ECO:0007669"/>
    <property type="project" value="UniProtKB-KW"/>
</dbReference>
<evidence type="ECO:0000313" key="4">
    <source>
        <dbReference type="EMBL" id="TCJ22721.1"/>
    </source>
</evidence>
<dbReference type="GO" id="GO:0008168">
    <property type="term" value="F:methyltransferase activity"/>
    <property type="evidence" value="ECO:0007669"/>
    <property type="project" value="UniProtKB-KW"/>
</dbReference>
<dbReference type="InterPro" id="IPR029063">
    <property type="entry name" value="SAM-dependent_MTases_sf"/>
</dbReference>
<name>A0A4R1BXP2_9ACTN</name>